<evidence type="ECO:0000259" key="8">
    <source>
        <dbReference type="PROSITE" id="PS50850"/>
    </source>
</evidence>
<evidence type="ECO:0000313" key="10">
    <source>
        <dbReference type="Proteomes" id="UP001240150"/>
    </source>
</evidence>
<gene>
    <name evidence="9" type="ORF">ACTOB_006429</name>
</gene>
<dbReference type="InterPro" id="IPR022324">
    <property type="entry name" value="Bacilysin_exporter_BacE_put"/>
</dbReference>
<dbReference type="EMBL" id="CP126980">
    <property type="protein sequence ID" value="WIM94406.1"/>
    <property type="molecule type" value="Genomic_DNA"/>
</dbReference>
<dbReference type="InterPro" id="IPR020846">
    <property type="entry name" value="MFS_dom"/>
</dbReference>
<evidence type="ECO:0000256" key="4">
    <source>
        <dbReference type="ARBA" id="ARBA00022692"/>
    </source>
</evidence>
<dbReference type="InterPro" id="IPR036259">
    <property type="entry name" value="MFS_trans_sf"/>
</dbReference>
<dbReference type="Pfam" id="PF05977">
    <property type="entry name" value="MFS_3"/>
    <property type="match status" value="1"/>
</dbReference>
<feature type="transmembrane region" description="Helical" evidence="7">
    <location>
        <begin position="20"/>
        <end position="44"/>
    </location>
</feature>
<keyword evidence="10" id="KW-1185">Reference proteome</keyword>
<feature type="transmembrane region" description="Helical" evidence="7">
    <location>
        <begin position="384"/>
        <end position="401"/>
    </location>
</feature>
<proteinExistence type="predicted"/>
<dbReference type="PROSITE" id="PS50850">
    <property type="entry name" value="MFS"/>
    <property type="match status" value="1"/>
</dbReference>
<dbReference type="SUPFAM" id="SSF103473">
    <property type="entry name" value="MFS general substrate transporter"/>
    <property type="match status" value="1"/>
</dbReference>
<feature type="transmembrane region" description="Helical" evidence="7">
    <location>
        <begin position="316"/>
        <end position="336"/>
    </location>
</feature>
<comment type="subcellular location">
    <subcellularLocation>
        <location evidence="1">Cell membrane</location>
        <topology evidence="1">Multi-pass membrane protein</topology>
    </subcellularLocation>
</comment>
<evidence type="ECO:0000256" key="3">
    <source>
        <dbReference type="ARBA" id="ARBA00022475"/>
    </source>
</evidence>
<keyword evidence="5 7" id="KW-1133">Transmembrane helix</keyword>
<evidence type="ECO:0000256" key="2">
    <source>
        <dbReference type="ARBA" id="ARBA00022448"/>
    </source>
</evidence>
<evidence type="ECO:0000256" key="1">
    <source>
        <dbReference type="ARBA" id="ARBA00004651"/>
    </source>
</evidence>
<feature type="transmembrane region" description="Helical" evidence="7">
    <location>
        <begin position="109"/>
        <end position="129"/>
    </location>
</feature>
<keyword evidence="6 7" id="KW-0472">Membrane</keyword>
<keyword evidence="3" id="KW-1003">Cell membrane</keyword>
<dbReference type="Gene3D" id="1.20.1250.20">
    <property type="entry name" value="MFS general substrate transporter like domains"/>
    <property type="match status" value="1"/>
</dbReference>
<protein>
    <submittedName>
        <fullName evidence="9">MFS transporter</fullName>
    </submittedName>
</protein>
<accession>A0ABY8W973</accession>
<dbReference type="PRINTS" id="PR01988">
    <property type="entry name" value="EXPORTERBACE"/>
</dbReference>
<feature type="transmembrane region" description="Helical" evidence="7">
    <location>
        <begin position="292"/>
        <end position="310"/>
    </location>
</feature>
<keyword evidence="4 7" id="KW-0812">Transmembrane</keyword>
<evidence type="ECO:0000256" key="7">
    <source>
        <dbReference type="SAM" id="Phobius"/>
    </source>
</evidence>
<dbReference type="PANTHER" id="PTHR23513">
    <property type="entry name" value="INTEGRAL MEMBRANE EFFLUX PROTEIN-RELATED"/>
    <property type="match status" value="1"/>
</dbReference>
<evidence type="ECO:0000256" key="5">
    <source>
        <dbReference type="ARBA" id="ARBA00022989"/>
    </source>
</evidence>
<dbReference type="CDD" id="cd06173">
    <property type="entry name" value="MFS_MefA_like"/>
    <property type="match status" value="1"/>
</dbReference>
<dbReference type="InterPro" id="IPR010290">
    <property type="entry name" value="TM_effector"/>
</dbReference>
<dbReference type="PANTHER" id="PTHR23513:SF6">
    <property type="entry name" value="MAJOR FACILITATOR SUPERFAMILY ASSOCIATED DOMAIN-CONTAINING PROTEIN"/>
    <property type="match status" value="1"/>
</dbReference>
<sequence>MSESTKRWGLLRHHDFRQLIVAESISHLGSQITILALPLVAVAVLHAPPFQVALLMTFQYLAFLVVGLPAGALVDRMRRRRVLVAADLGRAVLLGSIPLAWALDWLSMPQLYVVVLLSGVLTVFFDVAYQSYLPHLVREEDLVEGNAKLEAVQNVAMIGGPAVGGLLVRLVGAPIAVLLDALSFLGSALFVGRIRSVEQAAPRPERTRIGQEIMQGLRFVLANPVLRAIALSTAWLNFFSAILESMILLLLARTLGLSAGVIGLLLSLIGLGALAGALSARRVTDRFGQRRMIWVSIVVTAPFGLLLPFAREGWLLWAAMIGWAVTYFGGTVYNIAQVSLRQALTPPNLLGRMNATMRFMVWGTLPLGSLVGGVLGQYLGVRPAMLVGAIGYLFGFVPVVLSPLRRTAPAPVGEVADDLPGSEQPVRK</sequence>
<name>A0ABY8W973_9ACTN</name>
<keyword evidence="2" id="KW-0813">Transport</keyword>
<feature type="transmembrane region" description="Helical" evidence="7">
    <location>
        <begin position="357"/>
        <end position="378"/>
    </location>
</feature>
<evidence type="ECO:0000256" key="6">
    <source>
        <dbReference type="ARBA" id="ARBA00023136"/>
    </source>
</evidence>
<feature type="transmembrane region" description="Helical" evidence="7">
    <location>
        <begin position="257"/>
        <end position="280"/>
    </location>
</feature>
<dbReference type="Proteomes" id="UP001240150">
    <property type="component" value="Chromosome"/>
</dbReference>
<feature type="domain" description="Major facilitator superfamily (MFS) profile" evidence="8">
    <location>
        <begin position="225"/>
        <end position="428"/>
    </location>
</feature>
<reference evidence="9 10" key="1">
    <citation type="submission" date="2023-06" db="EMBL/GenBank/DDBJ databases">
        <authorList>
            <person name="Yushchuk O."/>
            <person name="Binda E."/>
            <person name="Ruckert-Reed C."/>
            <person name="Fedorenko V."/>
            <person name="Kalinowski J."/>
            <person name="Marinelli F."/>
        </authorList>
    </citation>
    <scope>NUCLEOTIDE SEQUENCE [LARGE SCALE GENOMIC DNA]</scope>
    <source>
        <strain evidence="9 10">NRRL 3884</strain>
    </source>
</reference>
<feature type="transmembrane region" description="Helical" evidence="7">
    <location>
        <begin position="50"/>
        <end position="70"/>
    </location>
</feature>
<evidence type="ECO:0000313" key="9">
    <source>
        <dbReference type="EMBL" id="WIM94406.1"/>
    </source>
</evidence>
<organism evidence="9 10">
    <name type="scientific">Actinoplanes oblitus</name>
    <dbReference type="NCBI Taxonomy" id="3040509"/>
    <lineage>
        <taxon>Bacteria</taxon>
        <taxon>Bacillati</taxon>
        <taxon>Actinomycetota</taxon>
        <taxon>Actinomycetes</taxon>
        <taxon>Micromonosporales</taxon>
        <taxon>Micromonosporaceae</taxon>
        <taxon>Actinoplanes</taxon>
    </lineage>
</organism>
<dbReference type="RefSeq" id="WP_284915609.1">
    <property type="nucleotide sequence ID" value="NZ_CP126980.1"/>
</dbReference>